<sequence length="130" mass="14338">MNTRRLFLVDDDVDEQWIFNTALSAVDPTIQLSGAANGQDAIRQLASSPSVPDVIFLDLNMPVMNGLECLRLIKSNPGLSGIPTIMYSTSADPLTISRTMELGADEFITKPYNFEDLVNTLRHVLDRIVA</sequence>
<name>A0A3B7MHV1_9BACT</name>
<evidence type="ECO:0000259" key="3">
    <source>
        <dbReference type="PROSITE" id="PS50110"/>
    </source>
</evidence>
<feature type="domain" description="Response regulatory" evidence="3">
    <location>
        <begin position="5"/>
        <end position="125"/>
    </location>
</feature>
<gene>
    <name evidence="4" type="ORF">D3H65_01210</name>
</gene>
<dbReference type="InterPro" id="IPR011006">
    <property type="entry name" value="CheY-like_superfamily"/>
</dbReference>
<dbReference type="EMBL" id="CP032157">
    <property type="protein sequence ID" value="AXY72676.1"/>
    <property type="molecule type" value="Genomic_DNA"/>
</dbReference>
<dbReference type="Proteomes" id="UP000263900">
    <property type="component" value="Chromosome"/>
</dbReference>
<dbReference type="AlphaFoldDB" id="A0A3B7MHV1"/>
<dbReference type="Gene3D" id="3.40.50.2300">
    <property type="match status" value="1"/>
</dbReference>
<dbReference type="PROSITE" id="PS50110">
    <property type="entry name" value="RESPONSE_REGULATORY"/>
    <property type="match status" value="1"/>
</dbReference>
<dbReference type="RefSeq" id="WP_119048514.1">
    <property type="nucleotide sequence ID" value="NZ_CP032157.1"/>
</dbReference>
<dbReference type="GO" id="GO:0000160">
    <property type="term" value="P:phosphorelay signal transduction system"/>
    <property type="evidence" value="ECO:0007669"/>
    <property type="project" value="InterPro"/>
</dbReference>
<dbReference type="KEGG" id="pseg:D3H65_01210"/>
<accession>A0A3B7MHV1</accession>
<dbReference type="SMART" id="SM00448">
    <property type="entry name" value="REC"/>
    <property type="match status" value="1"/>
</dbReference>
<keyword evidence="1 2" id="KW-0597">Phosphoprotein</keyword>
<dbReference type="Pfam" id="PF00072">
    <property type="entry name" value="Response_reg"/>
    <property type="match status" value="1"/>
</dbReference>
<dbReference type="PANTHER" id="PTHR44591">
    <property type="entry name" value="STRESS RESPONSE REGULATOR PROTEIN 1"/>
    <property type="match status" value="1"/>
</dbReference>
<evidence type="ECO:0000256" key="1">
    <source>
        <dbReference type="ARBA" id="ARBA00022553"/>
    </source>
</evidence>
<reference evidence="4 5" key="1">
    <citation type="submission" date="2018-09" db="EMBL/GenBank/DDBJ databases">
        <title>Genome sequencing of strain 6GH32-13.</title>
        <authorList>
            <person name="Weon H.-Y."/>
            <person name="Heo J."/>
            <person name="Kwon S.-W."/>
        </authorList>
    </citation>
    <scope>NUCLEOTIDE SEQUENCE [LARGE SCALE GENOMIC DNA]</scope>
    <source>
        <strain evidence="4 5">5GH32-13</strain>
    </source>
</reference>
<keyword evidence="5" id="KW-1185">Reference proteome</keyword>
<dbReference type="InterPro" id="IPR001789">
    <property type="entry name" value="Sig_transdc_resp-reg_receiver"/>
</dbReference>
<dbReference type="PANTHER" id="PTHR44591:SF3">
    <property type="entry name" value="RESPONSE REGULATORY DOMAIN-CONTAINING PROTEIN"/>
    <property type="match status" value="1"/>
</dbReference>
<organism evidence="4 5">
    <name type="scientific">Paraflavitalea soli</name>
    <dbReference type="NCBI Taxonomy" id="2315862"/>
    <lineage>
        <taxon>Bacteria</taxon>
        <taxon>Pseudomonadati</taxon>
        <taxon>Bacteroidota</taxon>
        <taxon>Chitinophagia</taxon>
        <taxon>Chitinophagales</taxon>
        <taxon>Chitinophagaceae</taxon>
        <taxon>Paraflavitalea</taxon>
    </lineage>
</organism>
<dbReference type="OrthoDB" id="7631574at2"/>
<protein>
    <submittedName>
        <fullName evidence="4">Response regulator</fullName>
    </submittedName>
</protein>
<evidence type="ECO:0000313" key="4">
    <source>
        <dbReference type="EMBL" id="AXY72676.1"/>
    </source>
</evidence>
<dbReference type="InterPro" id="IPR050595">
    <property type="entry name" value="Bact_response_regulator"/>
</dbReference>
<evidence type="ECO:0000256" key="2">
    <source>
        <dbReference type="PROSITE-ProRule" id="PRU00169"/>
    </source>
</evidence>
<evidence type="ECO:0000313" key="5">
    <source>
        <dbReference type="Proteomes" id="UP000263900"/>
    </source>
</evidence>
<dbReference type="SUPFAM" id="SSF52172">
    <property type="entry name" value="CheY-like"/>
    <property type="match status" value="1"/>
</dbReference>
<proteinExistence type="predicted"/>
<feature type="modified residue" description="4-aspartylphosphate" evidence="2">
    <location>
        <position position="58"/>
    </location>
</feature>